<protein>
    <recommendedName>
        <fullName evidence="4">Secreted protein</fullName>
    </recommendedName>
</protein>
<sequence>MTGTAAVVLTTGAIGMAVRATGDGDEPSGGGVPALAVAAAAASPTVSPSPSHSPTPTAGPTREAGKKPGTEPEREPAKAAVAVDVTKDSGSTKKPAAKTEATEKAGKSSKPASSTTKATQSTISAADLPPLVSAGVPVSGGMTARAYYGQLDSMIATLDGTVTFNTSPAWLMQHNNRCVLTVVYSGVSGSTASVYAHGQGSGWSASENAPDQSVSADGGRVHHQLISPPSGTSVGSSWSLSSSVVVDGTTTSSGSYSLSLTSQDGTDQIWSFAGSKVSCDLL</sequence>
<feature type="compositionally biased region" description="Low complexity" evidence="1">
    <location>
        <begin position="33"/>
        <end position="61"/>
    </location>
</feature>
<evidence type="ECO:0000256" key="1">
    <source>
        <dbReference type="SAM" id="MobiDB-lite"/>
    </source>
</evidence>
<feature type="compositionally biased region" description="Basic and acidic residues" evidence="1">
    <location>
        <begin position="63"/>
        <end position="77"/>
    </location>
</feature>
<accession>A0ABS5TPB4</accession>
<gene>
    <name evidence="2" type="ORF">KIH74_28115</name>
</gene>
<keyword evidence="3" id="KW-1185">Reference proteome</keyword>
<dbReference type="EMBL" id="JAHBAY010000014">
    <property type="protein sequence ID" value="MBT0772840.1"/>
    <property type="molecule type" value="Genomic_DNA"/>
</dbReference>
<evidence type="ECO:0000313" key="3">
    <source>
        <dbReference type="Proteomes" id="UP001197247"/>
    </source>
</evidence>
<dbReference type="Proteomes" id="UP001197247">
    <property type="component" value="Unassembled WGS sequence"/>
</dbReference>
<organism evidence="2 3">
    <name type="scientific">Kineosporia corallincola</name>
    <dbReference type="NCBI Taxonomy" id="2835133"/>
    <lineage>
        <taxon>Bacteria</taxon>
        <taxon>Bacillati</taxon>
        <taxon>Actinomycetota</taxon>
        <taxon>Actinomycetes</taxon>
        <taxon>Kineosporiales</taxon>
        <taxon>Kineosporiaceae</taxon>
        <taxon>Kineosporia</taxon>
    </lineage>
</organism>
<dbReference type="RefSeq" id="WP_214159381.1">
    <property type="nucleotide sequence ID" value="NZ_JAHBAY010000014.1"/>
</dbReference>
<reference evidence="2 3" key="1">
    <citation type="submission" date="2021-05" db="EMBL/GenBank/DDBJ databases">
        <title>Kineosporia and Streptomyces sp. nov. two new marine actinobacteria isolated from Coral.</title>
        <authorList>
            <person name="Buangrab K."/>
            <person name="Sutthacheep M."/>
            <person name="Yeemin T."/>
            <person name="Harunari E."/>
            <person name="Igarashi Y."/>
            <person name="Kanchanasin P."/>
            <person name="Tanasupawat S."/>
            <person name="Phongsopitanun W."/>
        </authorList>
    </citation>
    <scope>NUCLEOTIDE SEQUENCE [LARGE SCALE GENOMIC DNA]</scope>
    <source>
        <strain evidence="2 3">J2-2</strain>
    </source>
</reference>
<evidence type="ECO:0000313" key="2">
    <source>
        <dbReference type="EMBL" id="MBT0772840.1"/>
    </source>
</evidence>
<feature type="compositionally biased region" description="Low complexity" evidence="1">
    <location>
        <begin position="108"/>
        <end position="121"/>
    </location>
</feature>
<feature type="region of interest" description="Disordered" evidence="1">
    <location>
        <begin position="19"/>
        <end position="121"/>
    </location>
</feature>
<proteinExistence type="predicted"/>
<feature type="region of interest" description="Disordered" evidence="1">
    <location>
        <begin position="199"/>
        <end position="236"/>
    </location>
</feature>
<name>A0ABS5TPB4_9ACTN</name>
<evidence type="ECO:0008006" key="4">
    <source>
        <dbReference type="Google" id="ProtNLM"/>
    </source>
</evidence>
<feature type="compositionally biased region" description="Polar residues" evidence="1">
    <location>
        <begin position="202"/>
        <end position="215"/>
    </location>
</feature>
<feature type="compositionally biased region" description="Low complexity" evidence="1">
    <location>
        <begin position="227"/>
        <end position="236"/>
    </location>
</feature>
<comment type="caution">
    <text evidence="2">The sequence shown here is derived from an EMBL/GenBank/DDBJ whole genome shotgun (WGS) entry which is preliminary data.</text>
</comment>